<name>A0AAQ1ULK9_9BACT</name>
<comment type="caution">
    <text evidence="1">The sequence shown here is derived from an EMBL/GenBank/DDBJ whole genome shotgun (WGS) entry which is preliminary data.</text>
</comment>
<dbReference type="EMBL" id="UGTJ01000001">
    <property type="protein sequence ID" value="SUB80786.1"/>
    <property type="molecule type" value="Genomic_DNA"/>
</dbReference>
<evidence type="ECO:0000313" key="2">
    <source>
        <dbReference type="Proteomes" id="UP000255283"/>
    </source>
</evidence>
<sequence>MSLHRSVGCGWKQTLRIFHPCLWVNWDVVLEWPFVSFRLRPASSFLHLQRCFGLPFAETFFSESAFFFNESACCHFLFRVWRRFRMRGVRLRLVHRSLETPAISALSARIVPATMLSARRWSDGCCPVPRHHQPFSAVTFRDGCLCNHVPARS</sequence>
<organism evidence="1 2">
    <name type="scientific">Segatella buccae</name>
    <dbReference type="NCBI Taxonomy" id="28126"/>
    <lineage>
        <taxon>Bacteria</taxon>
        <taxon>Pseudomonadati</taxon>
        <taxon>Bacteroidota</taxon>
        <taxon>Bacteroidia</taxon>
        <taxon>Bacteroidales</taxon>
        <taxon>Prevotellaceae</taxon>
        <taxon>Segatella</taxon>
    </lineage>
</organism>
<evidence type="ECO:0000313" key="1">
    <source>
        <dbReference type="EMBL" id="SUB80786.1"/>
    </source>
</evidence>
<dbReference type="Proteomes" id="UP000255283">
    <property type="component" value="Unassembled WGS sequence"/>
</dbReference>
<gene>
    <name evidence="1" type="ORF">NCTC13063_02083</name>
</gene>
<dbReference type="AlphaFoldDB" id="A0AAQ1ULK9"/>
<proteinExistence type="predicted"/>
<reference evidence="1 2" key="1">
    <citation type="submission" date="2018-06" db="EMBL/GenBank/DDBJ databases">
        <authorList>
            <consortium name="Pathogen Informatics"/>
            <person name="Doyle S."/>
        </authorList>
    </citation>
    <scope>NUCLEOTIDE SEQUENCE [LARGE SCALE GENOMIC DNA]</scope>
    <source>
        <strain evidence="1 2">NCTC13063</strain>
    </source>
</reference>
<accession>A0AAQ1ULK9</accession>
<protein>
    <submittedName>
        <fullName evidence="1">Uncharacterized protein</fullName>
    </submittedName>
</protein>